<dbReference type="EMBL" id="KV722382">
    <property type="protein sequence ID" value="OCH91619.1"/>
    <property type="molecule type" value="Genomic_DNA"/>
</dbReference>
<dbReference type="GO" id="GO:0071944">
    <property type="term" value="C:cell periphery"/>
    <property type="evidence" value="ECO:0007669"/>
    <property type="project" value="UniProtKB-ARBA"/>
</dbReference>
<protein>
    <submittedName>
        <fullName evidence="7">Uncharacterized protein</fullName>
    </submittedName>
</protein>
<dbReference type="Proteomes" id="UP000250043">
    <property type="component" value="Unassembled WGS sequence"/>
</dbReference>
<evidence type="ECO:0000313" key="7">
    <source>
        <dbReference type="EMBL" id="OCH91619.1"/>
    </source>
</evidence>
<evidence type="ECO:0000256" key="3">
    <source>
        <dbReference type="ARBA" id="ARBA00022989"/>
    </source>
</evidence>
<gene>
    <name evidence="7" type="ORF">OBBRIDRAFT_516359</name>
</gene>
<organism evidence="7 8">
    <name type="scientific">Obba rivulosa</name>
    <dbReference type="NCBI Taxonomy" id="1052685"/>
    <lineage>
        <taxon>Eukaryota</taxon>
        <taxon>Fungi</taxon>
        <taxon>Dikarya</taxon>
        <taxon>Basidiomycota</taxon>
        <taxon>Agaricomycotina</taxon>
        <taxon>Agaricomycetes</taxon>
        <taxon>Polyporales</taxon>
        <taxon>Gelatoporiaceae</taxon>
        <taxon>Obba</taxon>
    </lineage>
</organism>
<dbReference type="OrthoDB" id="3263231at2759"/>
<proteinExistence type="predicted"/>
<sequence>MHCILTFRSTTDAAGSTVTSTVLATHTIVSTLPGTSSSSSGSGSSSHTGAIVGGVVGGIAGLAALALVLYFFCRRRKRNDFDGNFDPDRVVGLSGAGGATLPRIDLAGADEVEPYQYTPTGYTSGPSYGSGRSNGGAPGEMREHNVPPFLAGGMLGAGAGAAAAGRPASHRVSPPATSAPSAPSAYSHSSSGHYQDYAAYSAYAAGAPPAQDFRHPSPGPSITGSSVQSPTGSGSAAGGVIPSSKEREAMGRRGEYVVANQDGQGEAPPVVQHSDGGRLDSTPEEEEVLHEVPPRYDSIPRDH</sequence>
<keyword evidence="2 6" id="KW-0812">Transmembrane</keyword>
<feature type="region of interest" description="Disordered" evidence="5">
    <location>
        <begin position="118"/>
        <end position="191"/>
    </location>
</feature>
<keyword evidence="4 6" id="KW-0472">Membrane</keyword>
<comment type="subcellular location">
    <subcellularLocation>
        <location evidence="1">Membrane</location>
        <topology evidence="1">Single-pass membrane protein</topology>
    </subcellularLocation>
</comment>
<reference evidence="7 8" key="1">
    <citation type="submission" date="2016-07" db="EMBL/GenBank/DDBJ databases">
        <title>Draft genome of the white-rot fungus Obba rivulosa 3A-2.</title>
        <authorList>
            <consortium name="DOE Joint Genome Institute"/>
            <person name="Miettinen O."/>
            <person name="Riley R."/>
            <person name="Acob R."/>
            <person name="Barry K."/>
            <person name="Cullen D."/>
            <person name="De Vries R."/>
            <person name="Hainaut M."/>
            <person name="Hatakka A."/>
            <person name="Henrissat B."/>
            <person name="Hilden K."/>
            <person name="Kuo R."/>
            <person name="Labutti K."/>
            <person name="Lipzen A."/>
            <person name="Makela M.R."/>
            <person name="Sandor L."/>
            <person name="Spatafora J.W."/>
            <person name="Grigoriev I.V."/>
            <person name="Hibbett D.S."/>
        </authorList>
    </citation>
    <scope>NUCLEOTIDE SEQUENCE [LARGE SCALE GENOMIC DNA]</scope>
    <source>
        <strain evidence="7 8">3A-2</strain>
    </source>
</reference>
<feature type="compositionally biased region" description="Low complexity" evidence="5">
    <location>
        <begin position="173"/>
        <end position="191"/>
    </location>
</feature>
<feature type="compositionally biased region" description="Basic and acidic residues" evidence="5">
    <location>
        <begin position="289"/>
        <end position="303"/>
    </location>
</feature>
<evidence type="ECO:0000256" key="6">
    <source>
        <dbReference type="SAM" id="Phobius"/>
    </source>
</evidence>
<keyword evidence="8" id="KW-1185">Reference proteome</keyword>
<evidence type="ECO:0000313" key="8">
    <source>
        <dbReference type="Proteomes" id="UP000250043"/>
    </source>
</evidence>
<keyword evidence="3 6" id="KW-1133">Transmembrane helix</keyword>
<dbReference type="PANTHER" id="PTHR15549:SF26">
    <property type="entry name" value="AXIAL BUDDING PATTERN PROTEIN 2-RELATED"/>
    <property type="match status" value="1"/>
</dbReference>
<evidence type="ECO:0000256" key="5">
    <source>
        <dbReference type="SAM" id="MobiDB-lite"/>
    </source>
</evidence>
<dbReference type="InterPro" id="IPR051694">
    <property type="entry name" value="Immunoregulatory_rcpt-like"/>
</dbReference>
<evidence type="ECO:0000256" key="1">
    <source>
        <dbReference type="ARBA" id="ARBA00004167"/>
    </source>
</evidence>
<dbReference type="PANTHER" id="PTHR15549">
    <property type="entry name" value="PAIRED IMMUNOGLOBULIN-LIKE TYPE 2 RECEPTOR"/>
    <property type="match status" value="1"/>
</dbReference>
<feature type="compositionally biased region" description="Polar residues" evidence="5">
    <location>
        <begin position="220"/>
        <end position="234"/>
    </location>
</feature>
<feature type="compositionally biased region" description="Basic and acidic residues" evidence="5">
    <location>
        <begin position="244"/>
        <end position="255"/>
    </location>
</feature>
<dbReference type="AlphaFoldDB" id="A0A8E2B0F2"/>
<feature type="region of interest" description="Disordered" evidence="5">
    <location>
        <begin position="209"/>
        <end position="303"/>
    </location>
</feature>
<evidence type="ECO:0000256" key="4">
    <source>
        <dbReference type="ARBA" id="ARBA00023136"/>
    </source>
</evidence>
<evidence type="ECO:0000256" key="2">
    <source>
        <dbReference type="ARBA" id="ARBA00022692"/>
    </source>
</evidence>
<feature type="compositionally biased region" description="Low complexity" evidence="5">
    <location>
        <begin position="118"/>
        <end position="131"/>
    </location>
</feature>
<accession>A0A8E2B0F2</accession>
<feature type="transmembrane region" description="Helical" evidence="6">
    <location>
        <begin position="50"/>
        <end position="72"/>
    </location>
</feature>
<name>A0A8E2B0F2_9APHY</name>
<dbReference type="GO" id="GO:0016020">
    <property type="term" value="C:membrane"/>
    <property type="evidence" value="ECO:0007669"/>
    <property type="project" value="UniProtKB-SubCell"/>
</dbReference>